<proteinExistence type="predicted"/>
<name>A0A2I0JVT5_PUNGR</name>
<keyword evidence="2" id="KW-1185">Reference proteome</keyword>
<accession>A0A2I0JVT5</accession>
<reference evidence="1 2" key="1">
    <citation type="submission" date="2017-11" db="EMBL/GenBank/DDBJ databases">
        <title>De-novo sequencing of pomegranate (Punica granatum L.) genome.</title>
        <authorList>
            <person name="Akparov Z."/>
            <person name="Amiraslanov A."/>
            <person name="Hajiyeva S."/>
            <person name="Abbasov M."/>
            <person name="Kaur K."/>
            <person name="Hamwieh A."/>
            <person name="Solovyev V."/>
            <person name="Salamov A."/>
            <person name="Braich B."/>
            <person name="Kosarev P."/>
            <person name="Mahmoud A."/>
            <person name="Hajiyev E."/>
            <person name="Babayeva S."/>
            <person name="Izzatullayeva V."/>
            <person name="Mammadov A."/>
            <person name="Mammadov A."/>
            <person name="Sharifova S."/>
            <person name="Ojaghi J."/>
            <person name="Eynullazada K."/>
            <person name="Bayramov B."/>
            <person name="Abdulazimova A."/>
            <person name="Shahmuradov I."/>
        </authorList>
    </citation>
    <scope>NUCLEOTIDE SEQUENCE [LARGE SCALE GENOMIC DNA]</scope>
    <source>
        <strain evidence="2">cv. AG2017</strain>
        <tissue evidence="1">Leaf</tissue>
    </source>
</reference>
<organism evidence="1 2">
    <name type="scientific">Punica granatum</name>
    <name type="common">Pomegranate</name>
    <dbReference type="NCBI Taxonomy" id="22663"/>
    <lineage>
        <taxon>Eukaryota</taxon>
        <taxon>Viridiplantae</taxon>
        <taxon>Streptophyta</taxon>
        <taxon>Embryophyta</taxon>
        <taxon>Tracheophyta</taxon>
        <taxon>Spermatophyta</taxon>
        <taxon>Magnoliopsida</taxon>
        <taxon>eudicotyledons</taxon>
        <taxon>Gunneridae</taxon>
        <taxon>Pentapetalae</taxon>
        <taxon>rosids</taxon>
        <taxon>malvids</taxon>
        <taxon>Myrtales</taxon>
        <taxon>Lythraceae</taxon>
        <taxon>Punica</taxon>
    </lineage>
</organism>
<gene>
    <name evidence="1" type="ORF">CRG98_019170</name>
</gene>
<protein>
    <submittedName>
        <fullName evidence="1">Uncharacterized protein</fullName>
    </submittedName>
</protein>
<evidence type="ECO:0000313" key="2">
    <source>
        <dbReference type="Proteomes" id="UP000233551"/>
    </source>
</evidence>
<dbReference type="Proteomes" id="UP000233551">
    <property type="component" value="Unassembled WGS sequence"/>
</dbReference>
<evidence type="ECO:0000313" key="1">
    <source>
        <dbReference type="EMBL" id="PKI60429.1"/>
    </source>
</evidence>
<comment type="caution">
    <text evidence="1">The sequence shown here is derived from an EMBL/GenBank/DDBJ whole genome shotgun (WGS) entry which is preliminary data.</text>
</comment>
<dbReference type="AlphaFoldDB" id="A0A2I0JVT5"/>
<dbReference type="EMBL" id="PGOL01001149">
    <property type="protein sequence ID" value="PKI60429.1"/>
    <property type="molecule type" value="Genomic_DNA"/>
</dbReference>
<sequence length="83" mass="9405">MDGDGGVLKWNSRLDILKKAKTSWLDEEEAKGKRRSMEELRLLGAGRGSHRPLAHSVLVHRLYGRTKSSLLSSIRGKYFQLIV</sequence>